<dbReference type="GO" id="GO:0010181">
    <property type="term" value="F:FMN binding"/>
    <property type="evidence" value="ECO:0007669"/>
    <property type="project" value="InterPro"/>
</dbReference>
<reference evidence="3 4" key="1">
    <citation type="submission" date="2019-06" db="EMBL/GenBank/DDBJ databases">
        <title>Paenimaribius caenipelagi gen. nov., sp. nov., isolated from a tidal flat.</title>
        <authorList>
            <person name="Yoon J.-H."/>
        </authorList>
    </citation>
    <scope>NUCLEOTIDE SEQUENCE [LARGE SCALE GENOMIC DNA]</scope>
    <source>
        <strain evidence="3 4">JBTF-M29</strain>
    </source>
</reference>
<keyword evidence="4" id="KW-1185">Reference proteome</keyword>
<dbReference type="OrthoDB" id="9792858at2"/>
<dbReference type="Proteomes" id="UP000318590">
    <property type="component" value="Unassembled WGS sequence"/>
</dbReference>
<keyword evidence="1" id="KW-0560">Oxidoreductase</keyword>
<evidence type="ECO:0000313" key="3">
    <source>
        <dbReference type="EMBL" id="TRD23035.1"/>
    </source>
</evidence>
<gene>
    <name evidence="3" type="ORF">FEV53_02395</name>
</gene>
<organism evidence="3 4">
    <name type="scientific">Palleronia caenipelagi</name>
    <dbReference type="NCBI Taxonomy" id="2489174"/>
    <lineage>
        <taxon>Bacteria</taxon>
        <taxon>Pseudomonadati</taxon>
        <taxon>Pseudomonadota</taxon>
        <taxon>Alphaproteobacteria</taxon>
        <taxon>Rhodobacterales</taxon>
        <taxon>Roseobacteraceae</taxon>
        <taxon>Palleronia</taxon>
    </lineage>
</organism>
<dbReference type="InterPro" id="IPR002563">
    <property type="entry name" value="Flavin_Rdtase-like_dom"/>
</dbReference>
<evidence type="ECO:0000259" key="2">
    <source>
        <dbReference type="SMART" id="SM00903"/>
    </source>
</evidence>
<dbReference type="SUPFAM" id="SSF50475">
    <property type="entry name" value="FMN-binding split barrel"/>
    <property type="match status" value="1"/>
</dbReference>
<dbReference type="AlphaFoldDB" id="A0A547Q9F6"/>
<accession>A0A547Q9F6</accession>
<dbReference type="GO" id="GO:0042602">
    <property type="term" value="F:riboflavin reductase (NADPH) activity"/>
    <property type="evidence" value="ECO:0007669"/>
    <property type="project" value="TreeGrafter"/>
</dbReference>
<dbReference type="InterPro" id="IPR012349">
    <property type="entry name" value="Split_barrel_FMN-bd"/>
</dbReference>
<protein>
    <submittedName>
        <fullName evidence="3">Flavin reductase family protein</fullName>
    </submittedName>
</protein>
<dbReference type="PANTHER" id="PTHR30466">
    <property type="entry name" value="FLAVIN REDUCTASE"/>
    <property type="match status" value="1"/>
</dbReference>
<dbReference type="GO" id="GO:0006208">
    <property type="term" value="P:pyrimidine nucleobase catabolic process"/>
    <property type="evidence" value="ECO:0007669"/>
    <property type="project" value="TreeGrafter"/>
</dbReference>
<sequence length="161" mass="17614">MSDMVPFTPEELRAAFGRYATGVTVITTCTPEGPLGITANSFSSVSLDPPLLMWMPAKSSRRYRPFTECTRFAVHVMAAAQKDTSSLFVRDGNPFDQLHWHEGPEGTPLIEGCLARFLCETYAVHDAGDHSIVLGRILDAEHQEGPPLVFAGGKYGAFSEH</sequence>
<dbReference type="SMART" id="SM00903">
    <property type="entry name" value="Flavin_Reduct"/>
    <property type="match status" value="1"/>
</dbReference>
<name>A0A547Q9F6_9RHOB</name>
<comment type="caution">
    <text evidence="3">The sequence shown here is derived from an EMBL/GenBank/DDBJ whole genome shotgun (WGS) entry which is preliminary data.</text>
</comment>
<dbReference type="EMBL" id="VFSV01000003">
    <property type="protein sequence ID" value="TRD23035.1"/>
    <property type="molecule type" value="Genomic_DNA"/>
</dbReference>
<dbReference type="Gene3D" id="2.30.110.10">
    <property type="entry name" value="Electron Transport, Fmn-binding Protein, Chain A"/>
    <property type="match status" value="1"/>
</dbReference>
<dbReference type="RefSeq" id="WP_142833225.1">
    <property type="nucleotide sequence ID" value="NZ_VFSV01000003.1"/>
</dbReference>
<dbReference type="PANTHER" id="PTHR30466:SF1">
    <property type="entry name" value="FMN REDUCTASE (NADH) RUTF"/>
    <property type="match status" value="1"/>
</dbReference>
<dbReference type="InterPro" id="IPR050268">
    <property type="entry name" value="NADH-dep_flavin_reductase"/>
</dbReference>
<dbReference type="Pfam" id="PF01613">
    <property type="entry name" value="Flavin_Reduct"/>
    <property type="match status" value="1"/>
</dbReference>
<proteinExistence type="predicted"/>
<feature type="domain" description="Flavin reductase like" evidence="2">
    <location>
        <begin position="16"/>
        <end position="157"/>
    </location>
</feature>
<evidence type="ECO:0000256" key="1">
    <source>
        <dbReference type="ARBA" id="ARBA00023002"/>
    </source>
</evidence>
<evidence type="ECO:0000313" key="4">
    <source>
        <dbReference type="Proteomes" id="UP000318590"/>
    </source>
</evidence>